<name>A0ABW5YLW7_9FLAO</name>
<evidence type="ECO:0008006" key="4">
    <source>
        <dbReference type="Google" id="ProtNLM"/>
    </source>
</evidence>
<evidence type="ECO:0000256" key="1">
    <source>
        <dbReference type="SAM" id="SignalP"/>
    </source>
</evidence>
<dbReference type="EMBL" id="JBHUPC010000012">
    <property type="protein sequence ID" value="MFD2891568.1"/>
    <property type="molecule type" value="Genomic_DNA"/>
</dbReference>
<keyword evidence="1" id="KW-0732">Signal</keyword>
<accession>A0ABW5YLW7</accession>
<feature type="signal peptide" evidence="1">
    <location>
        <begin position="1"/>
        <end position="20"/>
    </location>
</feature>
<gene>
    <name evidence="2" type="ORF">ACFS5J_06015</name>
</gene>
<keyword evidence="3" id="KW-1185">Reference proteome</keyword>
<protein>
    <recommendedName>
        <fullName evidence="4">DUF4878 domain-containing protein</fullName>
    </recommendedName>
</protein>
<dbReference type="Proteomes" id="UP001597534">
    <property type="component" value="Unassembled WGS sequence"/>
</dbReference>
<reference evidence="3" key="1">
    <citation type="journal article" date="2019" name="Int. J. Syst. Evol. Microbiol.">
        <title>The Global Catalogue of Microorganisms (GCM) 10K type strain sequencing project: providing services to taxonomists for standard genome sequencing and annotation.</title>
        <authorList>
            <consortium name="The Broad Institute Genomics Platform"/>
            <consortium name="The Broad Institute Genome Sequencing Center for Infectious Disease"/>
            <person name="Wu L."/>
            <person name="Ma J."/>
        </authorList>
    </citation>
    <scope>NUCLEOTIDE SEQUENCE [LARGE SCALE GENOMIC DNA]</scope>
    <source>
        <strain evidence="3">KCTC 22671</strain>
    </source>
</reference>
<comment type="caution">
    <text evidence="2">The sequence shown here is derived from an EMBL/GenBank/DDBJ whole genome shotgun (WGS) entry which is preliminary data.</text>
</comment>
<proteinExistence type="predicted"/>
<evidence type="ECO:0000313" key="2">
    <source>
        <dbReference type="EMBL" id="MFD2891568.1"/>
    </source>
</evidence>
<organism evidence="2 3">
    <name type="scientific">Flavobacterium chuncheonense</name>
    <dbReference type="NCBI Taxonomy" id="2026653"/>
    <lineage>
        <taxon>Bacteria</taxon>
        <taxon>Pseudomonadati</taxon>
        <taxon>Bacteroidota</taxon>
        <taxon>Flavobacteriia</taxon>
        <taxon>Flavobacteriales</taxon>
        <taxon>Flavobacteriaceae</taxon>
        <taxon>Flavobacterium</taxon>
    </lineage>
</organism>
<dbReference type="RefSeq" id="WP_379811150.1">
    <property type="nucleotide sequence ID" value="NZ_JBHUPC010000012.1"/>
</dbReference>
<feature type="chain" id="PRO_5045773164" description="DUF4878 domain-containing protein" evidence="1">
    <location>
        <begin position="21"/>
        <end position="190"/>
    </location>
</feature>
<evidence type="ECO:0000313" key="3">
    <source>
        <dbReference type="Proteomes" id="UP001597534"/>
    </source>
</evidence>
<sequence length="190" mass="22135">MKKKIIVFSLFLLASLTTFAQDMASLKIEAAKAYKAASNMDYEKIFETTYPKVFDIVPKESMKDMFEQMMENDQFSIQLIEVLPEFTFGDIKKIENKTFCLVDHNNVMEMTFKEPMEDAEMMIDIFKTNMEAKEVSYDKTKNAFTIKLRSTLIAVADDSTNQKWKFLNKDKENKLFSLIFDEKIKTTLGL</sequence>